<sequence length="187" mass="21297">MRSRRDLSSLITSSSEADPEFFRTVLWSDEAIFKLNGSINRHNCVYWAFENPNLVLQQELNVPGIMVWAGICAHTIVGPYFFENEKVNGTTNLDMLQNLKIELAESPVFASHQITLQQDGAPAHFSVQVRTFLNENIPGWIGRRGIVDWPPPSPDLTPCDFALWGILKNRVFAMFHRNFESSHHGRT</sequence>
<dbReference type="Pfam" id="PF13358">
    <property type="entry name" value="DDE_3"/>
    <property type="match status" value="1"/>
</dbReference>
<evidence type="ECO:0000313" key="3">
    <source>
        <dbReference type="Proteomes" id="UP001160148"/>
    </source>
</evidence>
<evidence type="ECO:0000313" key="2">
    <source>
        <dbReference type="EMBL" id="CAI6342943.1"/>
    </source>
</evidence>
<proteinExistence type="predicted"/>
<keyword evidence="3" id="KW-1185">Reference proteome</keyword>
<dbReference type="GO" id="GO:0003676">
    <property type="term" value="F:nucleic acid binding"/>
    <property type="evidence" value="ECO:0007669"/>
    <property type="project" value="InterPro"/>
</dbReference>
<dbReference type="Proteomes" id="UP001160148">
    <property type="component" value="Unassembled WGS sequence"/>
</dbReference>
<reference evidence="2 3" key="1">
    <citation type="submission" date="2023-01" db="EMBL/GenBank/DDBJ databases">
        <authorList>
            <person name="Whitehead M."/>
        </authorList>
    </citation>
    <scope>NUCLEOTIDE SEQUENCE [LARGE SCALE GENOMIC DNA]</scope>
</reference>
<dbReference type="PANTHER" id="PTHR47326">
    <property type="entry name" value="TRANSPOSABLE ELEMENT TC3 TRANSPOSASE-LIKE PROTEIN"/>
    <property type="match status" value="1"/>
</dbReference>
<organism evidence="2 3">
    <name type="scientific">Macrosiphum euphorbiae</name>
    <name type="common">potato aphid</name>
    <dbReference type="NCBI Taxonomy" id="13131"/>
    <lineage>
        <taxon>Eukaryota</taxon>
        <taxon>Metazoa</taxon>
        <taxon>Ecdysozoa</taxon>
        <taxon>Arthropoda</taxon>
        <taxon>Hexapoda</taxon>
        <taxon>Insecta</taxon>
        <taxon>Pterygota</taxon>
        <taxon>Neoptera</taxon>
        <taxon>Paraneoptera</taxon>
        <taxon>Hemiptera</taxon>
        <taxon>Sternorrhyncha</taxon>
        <taxon>Aphidomorpha</taxon>
        <taxon>Aphidoidea</taxon>
        <taxon>Aphididae</taxon>
        <taxon>Macrosiphini</taxon>
        <taxon>Macrosiphum</taxon>
    </lineage>
</organism>
<dbReference type="InterPro" id="IPR036397">
    <property type="entry name" value="RNaseH_sf"/>
</dbReference>
<accession>A0AAV0VK14</accession>
<name>A0AAV0VK14_9HEMI</name>
<dbReference type="InterPro" id="IPR038717">
    <property type="entry name" value="Tc1-like_DDE_dom"/>
</dbReference>
<evidence type="ECO:0000259" key="1">
    <source>
        <dbReference type="Pfam" id="PF13358"/>
    </source>
</evidence>
<dbReference type="EMBL" id="CARXXK010000001">
    <property type="protein sequence ID" value="CAI6342943.1"/>
    <property type="molecule type" value="Genomic_DNA"/>
</dbReference>
<dbReference type="PANTHER" id="PTHR47326:SF1">
    <property type="entry name" value="HTH PSQ-TYPE DOMAIN-CONTAINING PROTEIN"/>
    <property type="match status" value="1"/>
</dbReference>
<dbReference type="AlphaFoldDB" id="A0AAV0VK14"/>
<protein>
    <recommendedName>
        <fullName evidence="1">Tc1-like transposase DDE domain-containing protein</fullName>
    </recommendedName>
</protein>
<gene>
    <name evidence="2" type="ORF">MEUPH1_LOCUS273</name>
</gene>
<comment type="caution">
    <text evidence="2">The sequence shown here is derived from an EMBL/GenBank/DDBJ whole genome shotgun (WGS) entry which is preliminary data.</text>
</comment>
<dbReference type="Gene3D" id="3.30.420.10">
    <property type="entry name" value="Ribonuclease H-like superfamily/Ribonuclease H"/>
    <property type="match status" value="1"/>
</dbReference>
<feature type="domain" description="Tc1-like transposase DDE" evidence="1">
    <location>
        <begin position="25"/>
        <end position="179"/>
    </location>
</feature>